<accession>A0AAD7AMM4</accession>
<proteinExistence type="predicted"/>
<name>A0AAD7AMM4_9AGAR</name>
<comment type="caution">
    <text evidence="1">The sequence shown here is derived from an EMBL/GenBank/DDBJ whole genome shotgun (WGS) entry which is preliminary data.</text>
</comment>
<protein>
    <submittedName>
        <fullName evidence="1">Uncharacterized protein</fullName>
    </submittedName>
</protein>
<evidence type="ECO:0000313" key="2">
    <source>
        <dbReference type="Proteomes" id="UP001218218"/>
    </source>
</evidence>
<evidence type="ECO:0000313" key="1">
    <source>
        <dbReference type="EMBL" id="KAJ7363106.1"/>
    </source>
</evidence>
<sequence length="322" mass="35862">GGNLFLSTHFCRGVVLELDSTPIQCGLAFRLDEMLRRWATHFRDLLNCILERGCTSLTAINGTYLVEAYQLDPPGFPKGFPLKYLPERIRSVLLPQNAKSLCFRRNPIQGTADDIGLTIPLFSGRLSRLNSLNIASTLIVPPGLYLTLAVLRHSPITSLVIHMSLVELRIRSAVLPCVASACPNVTRVSLMQLDSPSVSPIETFALTFLARFPRLVDVELTHMESEVWPAQNRGKLHAPAIVVEHLLSRPSNLPAIRAICVLWTAPNRPHLKTLIRFLLSIARTLARRRLTPELSVWIESLSSYEETTVLHGLSDAENHSLT</sequence>
<dbReference type="EMBL" id="JARIHO010000004">
    <property type="protein sequence ID" value="KAJ7363106.1"/>
    <property type="molecule type" value="Genomic_DNA"/>
</dbReference>
<reference evidence="1" key="1">
    <citation type="submission" date="2023-03" db="EMBL/GenBank/DDBJ databases">
        <title>Massive genome expansion in bonnet fungi (Mycena s.s.) driven by repeated elements and novel gene families across ecological guilds.</title>
        <authorList>
            <consortium name="Lawrence Berkeley National Laboratory"/>
            <person name="Harder C.B."/>
            <person name="Miyauchi S."/>
            <person name="Viragh M."/>
            <person name="Kuo A."/>
            <person name="Thoen E."/>
            <person name="Andreopoulos B."/>
            <person name="Lu D."/>
            <person name="Skrede I."/>
            <person name="Drula E."/>
            <person name="Henrissat B."/>
            <person name="Morin E."/>
            <person name="Kohler A."/>
            <person name="Barry K."/>
            <person name="LaButti K."/>
            <person name="Morin E."/>
            <person name="Salamov A."/>
            <person name="Lipzen A."/>
            <person name="Mereny Z."/>
            <person name="Hegedus B."/>
            <person name="Baldrian P."/>
            <person name="Stursova M."/>
            <person name="Weitz H."/>
            <person name="Taylor A."/>
            <person name="Grigoriev I.V."/>
            <person name="Nagy L.G."/>
            <person name="Martin F."/>
            <person name="Kauserud H."/>
        </authorList>
    </citation>
    <scope>NUCLEOTIDE SEQUENCE</scope>
    <source>
        <strain evidence="1">CBHHK002</strain>
    </source>
</reference>
<feature type="non-terminal residue" evidence="1">
    <location>
        <position position="1"/>
    </location>
</feature>
<gene>
    <name evidence="1" type="ORF">DFH08DRAFT_1025819</name>
</gene>
<dbReference type="Proteomes" id="UP001218218">
    <property type="component" value="Unassembled WGS sequence"/>
</dbReference>
<dbReference type="AlphaFoldDB" id="A0AAD7AMM4"/>
<keyword evidence="2" id="KW-1185">Reference proteome</keyword>
<organism evidence="1 2">
    <name type="scientific">Mycena albidolilacea</name>
    <dbReference type="NCBI Taxonomy" id="1033008"/>
    <lineage>
        <taxon>Eukaryota</taxon>
        <taxon>Fungi</taxon>
        <taxon>Dikarya</taxon>
        <taxon>Basidiomycota</taxon>
        <taxon>Agaricomycotina</taxon>
        <taxon>Agaricomycetes</taxon>
        <taxon>Agaricomycetidae</taxon>
        <taxon>Agaricales</taxon>
        <taxon>Marasmiineae</taxon>
        <taxon>Mycenaceae</taxon>
        <taxon>Mycena</taxon>
    </lineage>
</organism>